<protein>
    <submittedName>
        <fullName evidence="1">Uncharacterized protein</fullName>
    </submittedName>
</protein>
<organism evidence="1 2">
    <name type="scientific">Ixodes persulcatus</name>
    <name type="common">Taiga tick</name>
    <dbReference type="NCBI Taxonomy" id="34615"/>
    <lineage>
        <taxon>Eukaryota</taxon>
        <taxon>Metazoa</taxon>
        <taxon>Ecdysozoa</taxon>
        <taxon>Arthropoda</taxon>
        <taxon>Chelicerata</taxon>
        <taxon>Arachnida</taxon>
        <taxon>Acari</taxon>
        <taxon>Parasitiformes</taxon>
        <taxon>Ixodida</taxon>
        <taxon>Ixodoidea</taxon>
        <taxon>Ixodidae</taxon>
        <taxon>Ixodinae</taxon>
        <taxon>Ixodes</taxon>
    </lineage>
</organism>
<dbReference type="Proteomes" id="UP000805193">
    <property type="component" value="Unassembled WGS sequence"/>
</dbReference>
<reference evidence="1 2" key="1">
    <citation type="journal article" date="2020" name="Cell">
        <title>Large-Scale Comparative Analyses of Tick Genomes Elucidate Their Genetic Diversity and Vector Capacities.</title>
        <authorList>
            <consortium name="Tick Genome and Microbiome Consortium (TIGMIC)"/>
            <person name="Jia N."/>
            <person name="Wang J."/>
            <person name="Shi W."/>
            <person name="Du L."/>
            <person name="Sun Y."/>
            <person name="Zhan W."/>
            <person name="Jiang J.F."/>
            <person name="Wang Q."/>
            <person name="Zhang B."/>
            <person name="Ji P."/>
            <person name="Bell-Sakyi L."/>
            <person name="Cui X.M."/>
            <person name="Yuan T.T."/>
            <person name="Jiang B.G."/>
            <person name="Yang W.F."/>
            <person name="Lam T.T."/>
            <person name="Chang Q.C."/>
            <person name="Ding S.J."/>
            <person name="Wang X.J."/>
            <person name="Zhu J.G."/>
            <person name="Ruan X.D."/>
            <person name="Zhao L."/>
            <person name="Wei J.T."/>
            <person name="Ye R.Z."/>
            <person name="Que T.C."/>
            <person name="Du C.H."/>
            <person name="Zhou Y.H."/>
            <person name="Cheng J.X."/>
            <person name="Dai P.F."/>
            <person name="Guo W.B."/>
            <person name="Han X.H."/>
            <person name="Huang E.J."/>
            <person name="Li L.F."/>
            <person name="Wei W."/>
            <person name="Gao Y.C."/>
            <person name="Liu J.Z."/>
            <person name="Shao H.Z."/>
            <person name="Wang X."/>
            <person name="Wang C.C."/>
            <person name="Yang T.C."/>
            <person name="Huo Q.B."/>
            <person name="Li W."/>
            <person name="Chen H.Y."/>
            <person name="Chen S.E."/>
            <person name="Zhou L.G."/>
            <person name="Ni X.B."/>
            <person name="Tian J.H."/>
            <person name="Sheng Y."/>
            <person name="Liu T."/>
            <person name="Pan Y.S."/>
            <person name="Xia L.Y."/>
            <person name="Li J."/>
            <person name="Zhao F."/>
            <person name="Cao W.C."/>
        </authorList>
    </citation>
    <scope>NUCLEOTIDE SEQUENCE [LARGE SCALE GENOMIC DNA]</scope>
    <source>
        <strain evidence="1">Iper-2018</strain>
    </source>
</reference>
<keyword evidence="2" id="KW-1185">Reference proteome</keyword>
<evidence type="ECO:0000313" key="1">
    <source>
        <dbReference type="EMBL" id="KAG0414721.1"/>
    </source>
</evidence>
<comment type="caution">
    <text evidence="1">The sequence shown here is derived from an EMBL/GenBank/DDBJ whole genome shotgun (WGS) entry which is preliminary data.</text>
</comment>
<sequence>MEKSGLEEESVKLLKSLYRGCEAWYTLKNYKSEPVPISIGLRQGCPLLPTLFNMYINDLLKHLEEEGAGLRLSATTKDGEEEYTRIPCLAFADDVVLIAESSADVQHMMDICTRVAARDNLKLNAGKTQWIGFNVNLDTTFYLQNQTVQKTTAYKYLGVTITHGKQYLTEQEENIIKKSNKLKGVVWHLARHSYNKYSVGRVLWKSLAVPAVTYANDGLTYNETVVKCLDQHQYELGNGCCGGAAAQQTQR</sequence>
<name>A0AC60P5W8_IXOPE</name>
<gene>
    <name evidence="1" type="ORF">HPB47_008092</name>
</gene>
<evidence type="ECO:0000313" key="2">
    <source>
        <dbReference type="Proteomes" id="UP000805193"/>
    </source>
</evidence>
<dbReference type="EMBL" id="JABSTQ010011152">
    <property type="protein sequence ID" value="KAG0414721.1"/>
    <property type="molecule type" value="Genomic_DNA"/>
</dbReference>
<accession>A0AC60P5W8</accession>
<proteinExistence type="predicted"/>